<accession>A0A9N7LZJ5</accession>
<evidence type="ECO:0000256" key="2">
    <source>
        <dbReference type="SAM" id="MobiDB-lite"/>
    </source>
</evidence>
<dbReference type="Proteomes" id="UP001058626">
    <property type="component" value="Plasmid pMUM005"/>
</dbReference>
<keyword evidence="4" id="KW-1185">Reference proteome</keyword>
<evidence type="ECO:0000256" key="1">
    <source>
        <dbReference type="SAM" id="Coils"/>
    </source>
</evidence>
<sequence>MLGAVLSRPARQIERVDDEWIAAQAQQVIATVAASRATWQRHHVLAEAQRCIRGTGHAANDTLADTITEVALAQPLSLAHINVDDGEKGEPRQLRRRDGTSVYTRHGSTTYTSAELLAAERRTIDAARHHGGRVVDDVDVELALVDSAARGKQLNAGQAALVSEMACSGRRLALALAPAGTGKTTAMAALSHAWRSSGGAVLGLAPTAAAAIELAEDLSAPTDTIAKYVWSATPDGRVTGTAAPRWFDQVGRDTLIIIDEAGKAGTLELDAVISHALARGASIRLIGDDCQLASISAGGVLRDIAHETNALTLSELVRFGNTAEAAATLALRDGDPSGIGFYIDHQRVHVGADQTAADMAYTAWAADLTAGRDAILLAPTNDIVDDLNARARLDRLAAATSRRTGREVVLPDGLAASAGDVIRSRDNARRLRIGRTDYVRNGYHYTIDRVHADGSVTATHRGSGQRITLPADYVKAHVTLGYASTVDLAQGLTARHSCHIVGAGHLSRQLLYVALTRGRIENHIYLSTAESDPHRVLSPKATHPETAVDVLTKTLARDDAQVSATTAARNAGDPFTRLGAAAAMYSDALGQAAKHVTSPALLAQLHLTADQLYPGLTRAEAWPVLCQHLALIAAAGRDPITTLTEAANASELFSADDPAAVIDWRIDPTGGHSAGIGPLRWLPSTPPLLAEDPNWQTCLRRRSELVTELADQICDTVTRDWTPATAPAWATPILTAKPQLAAEIAVFRAAHNVAADDTRLLGPPQYAVRARTIQKLLDNHAQTLVRNQNPHTHRFEQLIDSIDPRIRADGYWPQLAAHLTQAAASRPDLPTLVRNAATERPLPDELPAAALWWRLAGDPSIPRILDCARTGSNTYTTSLGQQLRTTSLPTRPDPAWPGLVSAVNATDPTRWTPSDLLHLAAEHLADVDPDHTIPTYHYARAITYTIDLIGGHHDHTEHPLPAHPPLHPDEEEQLPPDPLAEQPIDTTAELAGQTPPALPHQPPQAAPEANNHSLTGEPNTASLVFTDLATRRAEPLPLPAALAGVRALRDQFATSTTDLRALADQVRNDRGPAMRAAANDITELRARADTDRPYLLAIQAVVAQWADAEAEYEQARSHVEWARETLDALQTEPDTSPTDIEAAKLDVGLRRMALPEITPAERYRDALEQARADRVKAAGGPDRIISGADVDALLADTRDTDHQALQAAHRRHSQLRTDLARAEAAAALAFAAAETRSAEHLHAQRDDLTTELRVLESASRHQPQRPLHLAPDAIADLPAATAASLSSTARLPVTATVIDVPPTPDRDAALRSLHNAATAAGREILWCSPTREQANAAVGDQLADAGASITEAHTRINNSQLLPPSSLLIIDDAASAEPHVLADLAEHAADTQIGIILLSTTDGPTRPPQPSQRLLDLLHTELPWTTTLGSAGGVATTPRPAAPDLHAALTQTRRLPPKLLDEHLRASLARADQLHATTRAAYQRHLNATWLRQRVRSAEHQTPEVGLND</sequence>
<evidence type="ECO:0000313" key="4">
    <source>
        <dbReference type="Proteomes" id="UP001058626"/>
    </source>
</evidence>
<dbReference type="InterPro" id="IPR027417">
    <property type="entry name" value="P-loop_NTPase"/>
</dbReference>
<keyword evidence="1" id="KW-0175">Coiled coil</keyword>
<reference evidence="3" key="1">
    <citation type="submission" date="2022-06" db="EMBL/GenBank/DDBJ databases">
        <title>Complete genome sequence of Mycobacterium pseudoshottsii NJB1907-Z4.</title>
        <authorList>
            <person name="Komine T."/>
            <person name="Fukano H."/>
            <person name="Wada S."/>
        </authorList>
    </citation>
    <scope>NUCLEOTIDE SEQUENCE</scope>
    <source>
        <strain evidence="3">NJB1907-Z4</strain>
        <plasmid evidence="3">pMUM005</plasmid>
    </source>
</reference>
<dbReference type="SUPFAM" id="SSF52540">
    <property type="entry name" value="P-loop containing nucleoside triphosphate hydrolases"/>
    <property type="match status" value="2"/>
</dbReference>
<proteinExistence type="predicted"/>
<feature type="region of interest" description="Disordered" evidence="2">
    <location>
        <begin position="953"/>
        <end position="1018"/>
    </location>
</feature>
<keyword evidence="3" id="KW-0614">Plasmid</keyword>
<name>A0A9N7LZJ5_9MYCO</name>
<dbReference type="EMBL" id="AP026368">
    <property type="protein sequence ID" value="BDN85423.1"/>
    <property type="molecule type" value="Genomic_DNA"/>
</dbReference>
<gene>
    <name evidence="3" type="ORF">NJB1907Z4_P0750</name>
</gene>
<dbReference type="CDD" id="cd18809">
    <property type="entry name" value="SF1_C_RecD"/>
    <property type="match status" value="1"/>
</dbReference>
<evidence type="ECO:0000313" key="3">
    <source>
        <dbReference type="EMBL" id="BDN85423.1"/>
    </source>
</evidence>
<feature type="compositionally biased region" description="Pro residues" evidence="2">
    <location>
        <begin position="996"/>
        <end position="1005"/>
    </location>
</feature>
<feature type="coiled-coil region" evidence="1">
    <location>
        <begin position="1205"/>
        <end position="1258"/>
    </location>
</feature>
<dbReference type="Gene3D" id="2.30.30.940">
    <property type="match status" value="1"/>
</dbReference>
<evidence type="ECO:0008006" key="5">
    <source>
        <dbReference type="Google" id="ProtNLM"/>
    </source>
</evidence>
<dbReference type="Pfam" id="PF13604">
    <property type="entry name" value="AAA_30"/>
    <property type="match status" value="1"/>
</dbReference>
<organism evidence="3 4">
    <name type="scientific">Mycobacterium pseudoshottsii</name>
    <dbReference type="NCBI Taxonomy" id="265949"/>
    <lineage>
        <taxon>Bacteria</taxon>
        <taxon>Bacillati</taxon>
        <taxon>Actinomycetota</taxon>
        <taxon>Actinomycetes</taxon>
        <taxon>Mycobacteriales</taxon>
        <taxon>Mycobacteriaceae</taxon>
        <taxon>Mycobacterium</taxon>
        <taxon>Mycobacterium ulcerans group</taxon>
    </lineage>
</organism>
<geneLocation type="plasmid" evidence="3 4">
    <name>pMUM005</name>
</geneLocation>
<dbReference type="Gene3D" id="3.40.50.300">
    <property type="entry name" value="P-loop containing nucleotide triphosphate hydrolases"/>
    <property type="match status" value="2"/>
</dbReference>
<protein>
    <recommendedName>
        <fullName evidence="5">Exonuclease V subunit alpha</fullName>
    </recommendedName>
</protein>